<dbReference type="OrthoDB" id="8686501at2"/>
<evidence type="ECO:0000313" key="3">
    <source>
        <dbReference type="Proteomes" id="UP000008881"/>
    </source>
</evidence>
<keyword evidence="3" id="KW-1185">Reference proteome</keyword>
<evidence type="ECO:0000259" key="1">
    <source>
        <dbReference type="Pfam" id="PF13577"/>
    </source>
</evidence>
<organism evidence="2 3">
    <name type="scientific">Klebsiella aerogenes (strain ATCC 13048 / DSM 30053 / CCUG 1429 / JCM 1235 / KCTC 2190 / NBRC 13534 / NCIMB 10102 / NCTC 10006 / CDC 819-56)</name>
    <name type="common">Enterobacter aerogenes</name>
    <dbReference type="NCBI Taxonomy" id="1028307"/>
    <lineage>
        <taxon>Bacteria</taxon>
        <taxon>Pseudomonadati</taxon>
        <taxon>Pseudomonadota</taxon>
        <taxon>Gammaproteobacteria</taxon>
        <taxon>Enterobacterales</taxon>
        <taxon>Enterobacteriaceae</taxon>
        <taxon>Klebsiella/Raoultella group</taxon>
        <taxon>Klebsiella</taxon>
    </lineage>
</organism>
<reference evidence="2 3" key="1">
    <citation type="journal article" date="2012" name="J. Bacteriol.">
        <title>Complete genome sequence of Enterobacter aerogenes KCTC 2190.</title>
        <authorList>
            <person name="Shin S.H."/>
            <person name="Kim S."/>
            <person name="Kim J.Y."/>
            <person name="Lee S."/>
            <person name="Um Y."/>
            <person name="Oh M.K."/>
            <person name="Kim Y.R."/>
            <person name="Lee J."/>
            <person name="Yang K.S."/>
        </authorList>
    </citation>
    <scope>NUCLEOTIDE SEQUENCE [LARGE SCALE GENOMIC DNA]</scope>
    <source>
        <strain evidence="2 3">KCTC 2190</strain>
    </source>
</reference>
<dbReference type="EMBL" id="CP002824">
    <property type="protein sequence ID" value="AEG95399.1"/>
    <property type="molecule type" value="Genomic_DNA"/>
</dbReference>
<evidence type="ECO:0000313" key="2">
    <source>
        <dbReference type="EMBL" id="AEG95399.1"/>
    </source>
</evidence>
<dbReference type="Pfam" id="PF13577">
    <property type="entry name" value="SnoaL_4"/>
    <property type="match status" value="1"/>
</dbReference>
<feature type="domain" description="SnoaL-like" evidence="1">
    <location>
        <begin position="11"/>
        <end position="145"/>
    </location>
</feature>
<accession>A0A0H3FKR9</accession>
<dbReference type="PATRIC" id="fig|1028307.3.peg.461"/>
<protein>
    <recommendedName>
        <fullName evidence="1">SnoaL-like domain-containing protein</fullName>
    </recommendedName>
</protein>
<dbReference type="AlphaFoldDB" id="A0A0H3FKR9"/>
<dbReference type="eggNOG" id="ENOG5031HTP">
    <property type="taxonomic scope" value="Bacteria"/>
</dbReference>
<dbReference type="InterPro" id="IPR032710">
    <property type="entry name" value="NTF2-like_dom_sf"/>
</dbReference>
<dbReference type="KEGG" id="eae:EAE_02320"/>
<proteinExistence type="predicted"/>
<dbReference type="InterPro" id="IPR037401">
    <property type="entry name" value="SnoaL-like"/>
</dbReference>
<sequence>MNEEMLQRLEKLEAVVQIRNAISQYMHLCDDLTHPDTARQIGALFSETAIWEGIGELYQHKLGRHCGRAAIVGMMNAYISEPSHFAINVHYLTAEHIRVDENNRAVGRWKMLQASTFRRGGSHLNSAELVIEFIKQDQQWLIHHFTTRNLFSRPVDDWHSLADLPVPDDH</sequence>
<dbReference type="SUPFAM" id="SSF54427">
    <property type="entry name" value="NTF2-like"/>
    <property type="match status" value="1"/>
</dbReference>
<gene>
    <name evidence="2" type="ordered locus">EAE_02320</name>
</gene>
<dbReference type="HOGENOM" id="CLU_126588_0_0_6"/>
<dbReference type="RefSeq" id="WP_015369890.1">
    <property type="nucleotide sequence ID" value="NC_015663.1"/>
</dbReference>
<dbReference type="Proteomes" id="UP000008881">
    <property type="component" value="Chromosome"/>
</dbReference>
<dbReference type="GeneID" id="93313597"/>
<dbReference type="Gene3D" id="3.10.450.50">
    <property type="match status" value="1"/>
</dbReference>
<name>A0A0H3FKR9_KLEAK</name>